<gene>
    <name evidence="1" type="ORF">QWZ16_09090</name>
</gene>
<keyword evidence="2" id="KW-1185">Reference proteome</keyword>
<dbReference type="RefSeq" id="WP_076587619.1">
    <property type="nucleotide sequence ID" value="NZ_JABEYA020000012.1"/>
</dbReference>
<dbReference type="EMBL" id="JAUFQC010000001">
    <property type="protein sequence ID" value="MDN3609851.1"/>
    <property type="molecule type" value="Genomic_DNA"/>
</dbReference>
<name>A0ABT8BRU1_9VIBR</name>
<dbReference type="Proteomes" id="UP001238540">
    <property type="component" value="Unassembled WGS sequence"/>
</dbReference>
<organism evidence="1 2">
    <name type="scientific">Vibrio ostreicida</name>
    <dbReference type="NCBI Taxonomy" id="526588"/>
    <lineage>
        <taxon>Bacteria</taxon>
        <taxon>Pseudomonadati</taxon>
        <taxon>Pseudomonadota</taxon>
        <taxon>Gammaproteobacteria</taxon>
        <taxon>Vibrionales</taxon>
        <taxon>Vibrionaceae</taxon>
        <taxon>Vibrio</taxon>
    </lineage>
</organism>
<reference evidence="2" key="1">
    <citation type="journal article" date="2019" name="Int. J. Syst. Evol. Microbiol.">
        <title>The Global Catalogue of Microorganisms (GCM) 10K type strain sequencing project: providing services to taxonomists for standard genome sequencing and annotation.</title>
        <authorList>
            <consortium name="The Broad Institute Genomics Platform"/>
            <consortium name="The Broad Institute Genome Sequencing Center for Infectious Disease"/>
            <person name="Wu L."/>
            <person name="Ma J."/>
        </authorList>
    </citation>
    <scope>NUCLEOTIDE SEQUENCE [LARGE SCALE GENOMIC DNA]</scope>
    <source>
        <strain evidence="2">CECT 7398</strain>
    </source>
</reference>
<accession>A0ABT8BRU1</accession>
<evidence type="ECO:0000313" key="2">
    <source>
        <dbReference type="Proteomes" id="UP001238540"/>
    </source>
</evidence>
<protein>
    <submittedName>
        <fullName evidence="1">Uncharacterized protein</fullName>
    </submittedName>
</protein>
<evidence type="ECO:0000313" key="1">
    <source>
        <dbReference type="EMBL" id="MDN3609851.1"/>
    </source>
</evidence>
<proteinExistence type="predicted"/>
<comment type="caution">
    <text evidence="1">The sequence shown here is derived from an EMBL/GenBank/DDBJ whole genome shotgun (WGS) entry which is preliminary data.</text>
</comment>
<sequence>MNKWITPVGLVMGLGLGGGLSYIDDNTLNRHFISHTTAHIDSGRPGVSAAVTLPLRTELTLNENGTFNVYSLLSQRRVGYTGSGHYTLDSEGVLFSMQKQIALDVPTQNQGVIENLFVRTGAFDGRVTFARLGEGSAALIGNKMVYHMTY</sequence>